<feature type="compositionally biased region" description="Polar residues" evidence="1">
    <location>
        <begin position="226"/>
        <end position="235"/>
    </location>
</feature>
<dbReference type="Proteomes" id="UP000594263">
    <property type="component" value="Unplaced"/>
</dbReference>
<reference evidence="3" key="1">
    <citation type="submission" date="2021-01" db="UniProtKB">
        <authorList>
            <consortium name="EnsemblPlants"/>
        </authorList>
    </citation>
    <scope>IDENTIFICATION</scope>
</reference>
<dbReference type="PANTHER" id="PTHR46325:SF20">
    <property type="entry name" value="CRIB DOMAIN-CONTAINING PROTEIN RIC10"/>
    <property type="match status" value="1"/>
</dbReference>
<keyword evidence="4" id="KW-1185">Reference proteome</keyword>
<feature type="domain" description="CRIB" evidence="2">
    <location>
        <begin position="29"/>
        <end position="42"/>
    </location>
</feature>
<name>A0A7N0ZWJ5_KALFE</name>
<accession>A0A7N0ZWJ5</accession>
<feature type="compositionally biased region" description="Polar residues" evidence="1">
    <location>
        <begin position="146"/>
        <end position="162"/>
    </location>
</feature>
<dbReference type="Pfam" id="PF00786">
    <property type="entry name" value="PBD"/>
    <property type="match status" value="1"/>
</dbReference>
<dbReference type="PANTHER" id="PTHR46325">
    <property type="entry name" value="CRIB DOMAIN-CONTAINING PROTEIN RIC8"/>
    <property type="match status" value="1"/>
</dbReference>
<dbReference type="AlphaFoldDB" id="A0A7N0ZWJ5"/>
<sequence length="247" mass="26581">MGTKMKGLIKGFRYISQIFEEDKEPEMQIGLPTDVKHVAHIGWDGPSVNSPSWMTNFKSDLDFTSSGLTLPEDATRGLPPIKPPSEDSSSQSRRVSESAATRNLPDLPKASRRHASSNGTIDCTVRDKSEKRHSRRPHSGDESKESSGAQTSVDLSDASPANSLPDIPKKSIRRKKNKDLSAGGSTRSSSRSSSKARAASASCGYASPFSDPGTGVLPGSRLMDDSFSSSPSPNLQPFGRLEDKMKT</sequence>
<evidence type="ECO:0000256" key="1">
    <source>
        <dbReference type="SAM" id="MobiDB-lite"/>
    </source>
</evidence>
<dbReference type="InterPro" id="IPR000095">
    <property type="entry name" value="CRIB_dom"/>
</dbReference>
<dbReference type="CDD" id="cd00132">
    <property type="entry name" value="CRIB"/>
    <property type="match status" value="1"/>
</dbReference>
<feature type="region of interest" description="Disordered" evidence="1">
    <location>
        <begin position="68"/>
        <end position="247"/>
    </location>
</feature>
<dbReference type="SMART" id="SM00285">
    <property type="entry name" value="PBD"/>
    <property type="match status" value="1"/>
</dbReference>
<feature type="compositionally biased region" description="Low complexity" evidence="1">
    <location>
        <begin position="181"/>
        <end position="202"/>
    </location>
</feature>
<proteinExistence type="predicted"/>
<dbReference type="EnsemblPlants" id="Kaladp0046s0118.1.v1.1">
    <property type="protein sequence ID" value="Kaladp0046s0118.1.v1.1"/>
    <property type="gene ID" value="Kaladp0046s0118.v1.1"/>
</dbReference>
<evidence type="ECO:0000313" key="3">
    <source>
        <dbReference type="EnsemblPlants" id="Kaladp0046s0118.1.v1.1"/>
    </source>
</evidence>
<dbReference type="InterPro" id="IPR036936">
    <property type="entry name" value="CRIB_dom_sf"/>
</dbReference>
<dbReference type="PROSITE" id="PS50108">
    <property type="entry name" value="CRIB"/>
    <property type="match status" value="1"/>
</dbReference>
<evidence type="ECO:0000259" key="2">
    <source>
        <dbReference type="PROSITE" id="PS50108"/>
    </source>
</evidence>
<evidence type="ECO:0000313" key="4">
    <source>
        <dbReference type="Proteomes" id="UP000594263"/>
    </source>
</evidence>
<organism evidence="3 4">
    <name type="scientific">Kalanchoe fedtschenkoi</name>
    <name type="common">Lavender scallops</name>
    <name type="synonym">South American air plant</name>
    <dbReference type="NCBI Taxonomy" id="63787"/>
    <lineage>
        <taxon>Eukaryota</taxon>
        <taxon>Viridiplantae</taxon>
        <taxon>Streptophyta</taxon>
        <taxon>Embryophyta</taxon>
        <taxon>Tracheophyta</taxon>
        <taxon>Spermatophyta</taxon>
        <taxon>Magnoliopsida</taxon>
        <taxon>eudicotyledons</taxon>
        <taxon>Gunneridae</taxon>
        <taxon>Pentapetalae</taxon>
        <taxon>Saxifragales</taxon>
        <taxon>Crassulaceae</taxon>
        <taxon>Kalanchoe</taxon>
    </lineage>
</organism>
<dbReference type="OMA" id="WDGPSIE"/>
<protein>
    <recommendedName>
        <fullName evidence="2">CRIB domain-containing protein</fullName>
    </recommendedName>
</protein>
<dbReference type="Gene3D" id="3.90.810.10">
    <property type="entry name" value="CRIB domain"/>
    <property type="match status" value="1"/>
</dbReference>
<dbReference type="Gramene" id="Kaladp0046s0118.1.v1.1">
    <property type="protein sequence ID" value="Kaladp0046s0118.1.v1.1"/>
    <property type="gene ID" value="Kaladp0046s0118.v1.1"/>
</dbReference>